<feature type="region of interest" description="Disordered" evidence="3">
    <location>
        <begin position="378"/>
        <end position="401"/>
    </location>
</feature>
<dbReference type="InterPro" id="IPR029787">
    <property type="entry name" value="Nucleotide_cyclase"/>
</dbReference>
<proteinExistence type="predicted"/>
<dbReference type="CDD" id="cd01949">
    <property type="entry name" value="GGDEF"/>
    <property type="match status" value="1"/>
</dbReference>
<dbReference type="SUPFAM" id="SSF55073">
    <property type="entry name" value="Nucleotide cyclase"/>
    <property type="match status" value="1"/>
</dbReference>
<feature type="transmembrane region" description="Helical" evidence="4">
    <location>
        <begin position="65"/>
        <end position="82"/>
    </location>
</feature>
<dbReference type="SMART" id="SM00267">
    <property type="entry name" value="GGDEF"/>
    <property type="match status" value="1"/>
</dbReference>
<feature type="transmembrane region" description="Helical" evidence="4">
    <location>
        <begin position="187"/>
        <end position="210"/>
    </location>
</feature>
<dbReference type="PANTHER" id="PTHR45138:SF9">
    <property type="entry name" value="DIGUANYLATE CYCLASE DGCM-RELATED"/>
    <property type="match status" value="1"/>
</dbReference>
<dbReference type="InterPro" id="IPR000160">
    <property type="entry name" value="GGDEF_dom"/>
</dbReference>
<feature type="transmembrane region" description="Helical" evidence="4">
    <location>
        <begin position="94"/>
        <end position="112"/>
    </location>
</feature>
<dbReference type="InterPro" id="IPR043128">
    <property type="entry name" value="Rev_trsase/Diguanyl_cyclase"/>
</dbReference>
<dbReference type="PROSITE" id="PS50887">
    <property type="entry name" value="GGDEF"/>
    <property type="match status" value="1"/>
</dbReference>
<feature type="transmembrane region" description="Helical" evidence="4">
    <location>
        <begin position="118"/>
        <end position="140"/>
    </location>
</feature>
<evidence type="ECO:0000313" key="6">
    <source>
        <dbReference type="EMBL" id="AOZ06993.1"/>
    </source>
</evidence>
<keyword evidence="4" id="KW-0472">Membrane</keyword>
<feature type="domain" description="GGDEF" evidence="5">
    <location>
        <begin position="251"/>
        <end position="383"/>
    </location>
</feature>
<dbReference type="EMBL" id="CP017754">
    <property type="protein sequence ID" value="AOZ06993.1"/>
    <property type="molecule type" value="Genomic_DNA"/>
</dbReference>
<accession>A0ABM6F644</accession>
<evidence type="ECO:0000313" key="7">
    <source>
        <dbReference type="Proteomes" id="UP000177515"/>
    </source>
</evidence>
<keyword evidence="4" id="KW-1133">Transmembrane helix</keyword>
<feature type="transmembrane region" description="Helical" evidence="4">
    <location>
        <begin position="152"/>
        <end position="175"/>
    </location>
</feature>
<reference evidence="6 7" key="1">
    <citation type="submission" date="2016-10" db="EMBL/GenBank/DDBJ databases">
        <title>Complete genome sequences of three Cupriavidus strains isolated from various Malaysian environments.</title>
        <authorList>
            <person name="Abdullah A.A.-A."/>
            <person name="Shafie N.A.H."/>
            <person name="Lau N.S."/>
        </authorList>
    </citation>
    <scope>NUCLEOTIDE SEQUENCE [LARGE SCALE GENOMIC DNA]</scope>
    <source>
        <strain evidence="6 7">USMAA1020</strain>
    </source>
</reference>
<name>A0ABM6F644_9BURK</name>
<evidence type="ECO:0000256" key="4">
    <source>
        <dbReference type="SAM" id="Phobius"/>
    </source>
</evidence>
<comment type="catalytic activity">
    <reaction evidence="2">
        <text>2 GTP = 3',3'-c-di-GMP + 2 diphosphate</text>
        <dbReference type="Rhea" id="RHEA:24898"/>
        <dbReference type="ChEBI" id="CHEBI:33019"/>
        <dbReference type="ChEBI" id="CHEBI:37565"/>
        <dbReference type="ChEBI" id="CHEBI:58805"/>
        <dbReference type="EC" id="2.7.7.65"/>
    </reaction>
</comment>
<keyword evidence="4" id="KW-0812">Transmembrane</keyword>
<dbReference type="EC" id="2.7.7.65" evidence="1"/>
<keyword evidence="7" id="KW-1185">Reference proteome</keyword>
<evidence type="ECO:0000259" key="5">
    <source>
        <dbReference type="PROSITE" id="PS50887"/>
    </source>
</evidence>
<dbReference type="NCBIfam" id="TIGR00254">
    <property type="entry name" value="GGDEF"/>
    <property type="match status" value="1"/>
</dbReference>
<dbReference type="Pfam" id="PF00990">
    <property type="entry name" value="GGDEF"/>
    <property type="match status" value="1"/>
</dbReference>
<dbReference type="PANTHER" id="PTHR45138">
    <property type="entry name" value="REGULATORY COMPONENTS OF SENSORY TRANSDUCTION SYSTEM"/>
    <property type="match status" value="1"/>
</dbReference>
<evidence type="ECO:0000256" key="1">
    <source>
        <dbReference type="ARBA" id="ARBA00012528"/>
    </source>
</evidence>
<feature type="transmembrane region" description="Helical" evidence="4">
    <location>
        <begin position="38"/>
        <end position="59"/>
    </location>
</feature>
<sequence>MSQSQWIVLIAGLFGLQMGVVCLALLRTPGMGGIGLKPWAAAGLAVCAAAVALVSRQWLPGGSPQGLAELMLVLALSAMLYGTRRFFGKRGHGWIWVALNAVILAAVGWMTLSRAPEYVVLLGLAAAGAVYALGLALIVLARVAGRRGIGRLAALSLLLIALASTLVSLLQAYAAAQDGRLFLPVEAGSLGVLHVFAAAGLSISFALMAYDRLRRLLEQRARHDDLTQVLTRGAFWEDFEAACEQAERKGQPLTVAFVDLDHFKAINDLYGHLAGDGVLRHFAGLLSRSVRAEDVVGRLDGEEFGIVMPNTSLDRGRAATLKLSTLVRGTPCPSEPDAIHYTVSVGMAERRPGEGPDALMRRADSALYEAKTMGRNCVASDAGRPQDSLPRFVRARDKAPH</sequence>
<dbReference type="Gene3D" id="3.30.70.270">
    <property type="match status" value="1"/>
</dbReference>
<dbReference type="Proteomes" id="UP000177515">
    <property type="component" value="Chromosome 1"/>
</dbReference>
<protein>
    <recommendedName>
        <fullName evidence="1">diguanylate cyclase</fullName>
        <ecNumber evidence="1">2.7.7.65</ecNumber>
    </recommendedName>
</protein>
<dbReference type="InterPro" id="IPR050469">
    <property type="entry name" value="Diguanylate_Cyclase"/>
</dbReference>
<gene>
    <name evidence="6" type="ORF">BKK80_15035</name>
</gene>
<organism evidence="6 7">
    <name type="scientific">Cupriavidus malaysiensis</name>
    <dbReference type="NCBI Taxonomy" id="367825"/>
    <lineage>
        <taxon>Bacteria</taxon>
        <taxon>Pseudomonadati</taxon>
        <taxon>Pseudomonadota</taxon>
        <taxon>Betaproteobacteria</taxon>
        <taxon>Burkholderiales</taxon>
        <taxon>Burkholderiaceae</taxon>
        <taxon>Cupriavidus</taxon>
    </lineage>
</organism>
<evidence type="ECO:0000256" key="3">
    <source>
        <dbReference type="SAM" id="MobiDB-lite"/>
    </source>
</evidence>
<evidence type="ECO:0000256" key="2">
    <source>
        <dbReference type="ARBA" id="ARBA00034247"/>
    </source>
</evidence>
<feature type="transmembrane region" description="Helical" evidence="4">
    <location>
        <begin position="6"/>
        <end position="26"/>
    </location>
</feature>